<name>A0ABP8NEF8_9BACT</name>
<keyword evidence="3" id="KW-1185">Reference proteome</keyword>
<sequence>MLALDRFARFQCRPVQVKALLMRNFACIPFVVVAELVKTFVVYAKRSETLDEFRYPNIEM</sequence>
<feature type="transmembrane region" description="Helical" evidence="1">
    <location>
        <begin position="21"/>
        <end position="44"/>
    </location>
</feature>
<proteinExistence type="predicted"/>
<protein>
    <submittedName>
        <fullName evidence="2">Uncharacterized protein</fullName>
    </submittedName>
</protein>
<gene>
    <name evidence="2" type="ORF">GCM10023156_54220</name>
</gene>
<keyword evidence="1" id="KW-1133">Transmembrane helix</keyword>
<comment type="caution">
    <text evidence="2">The sequence shown here is derived from an EMBL/GenBank/DDBJ whole genome shotgun (WGS) entry which is preliminary data.</text>
</comment>
<keyword evidence="1" id="KW-0472">Membrane</keyword>
<evidence type="ECO:0000313" key="3">
    <source>
        <dbReference type="Proteomes" id="UP001500840"/>
    </source>
</evidence>
<accession>A0ABP8NEF8</accession>
<keyword evidence="1" id="KW-0812">Transmembrane</keyword>
<evidence type="ECO:0000313" key="2">
    <source>
        <dbReference type="EMBL" id="GAA4465962.1"/>
    </source>
</evidence>
<dbReference type="Proteomes" id="UP001500840">
    <property type="component" value="Unassembled WGS sequence"/>
</dbReference>
<reference evidence="3" key="1">
    <citation type="journal article" date="2019" name="Int. J. Syst. Evol. Microbiol.">
        <title>The Global Catalogue of Microorganisms (GCM) 10K type strain sequencing project: providing services to taxonomists for standard genome sequencing and annotation.</title>
        <authorList>
            <consortium name="The Broad Institute Genomics Platform"/>
            <consortium name="The Broad Institute Genome Sequencing Center for Infectious Disease"/>
            <person name="Wu L."/>
            <person name="Ma J."/>
        </authorList>
    </citation>
    <scope>NUCLEOTIDE SEQUENCE [LARGE SCALE GENOMIC DNA]</scope>
    <source>
        <strain evidence="3">JCM 17759</strain>
    </source>
</reference>
<dbReference type="EMBL" id="BAABGA010000080">
    <property type="protein sequence ID" value="GAA4465962.1"/>
    <property type="molecule type" value="Genomic_DNA"/>
</dbReference>
<evidence type="ECO:0000256" key="1">
    <source>
        <dbReference type="SAM" id="Phobius"/>
    </source>
</evidence>
<organism evidence="2 3">
    <name type="scientific">Novipirellula rosea</name>
    <dbReference type="NCBI Taxonomy" id="1031540"/>
    <lineage>
        <taxon>Bacteria</taxon>
        <taxon>Pseudomonadati</taxon>
        <taxon>Planctomycetota</taxon>
        <taxon>Planctomycetia</taxon>
        <taxon>Pirellulales</taxon>
        <taxon>Pirellulaceae</taxon>
        <taxon>Novipirellula</taxon>
    </lineage>
</organism>